<dbReference type="eggNOG" id="COG4447">
    <property type="taxonomic scope" value="Bacteria"/>
</dbReference>
<dbReference type="Proteomes" id="UP000181981">
    <property type="component" value="Unassembled WGS sequence"/>
</dbReference>
<sequence>MKFLLTSAFILLLFSCTQTPKRPAAVVFSELNPNTEASLRGLHVVDENVVWASGSGGTVLVSTDSGNSWKDVSVPGAKQNDFRSIHAWDENTATVFGVAGPDFGYKTVDGGATWNVVFSDTTSGLFFNSVKFADAKNGLAVSDPVNGKFFVLRTEDAGNTWQQVTDLPEVAEGEANFAASNTCIEYLPTGKAWIASGGKAARVFYSDDFGKLWKVSKTPMVRGLASSGIFSVAFKNDREGIVVGGIYDEPELNTNIASYTFDGGITWQPAVTMPKEYRSCVQDVEADEVSFLFAIGKTGCDISTDGGINWNFLSGEGYYTFRAIPGKLAGFAAGSQGRISKVIFE</sequence>
<dbReference type="HOGENOM" id="CLU_064269_0_0_10"/>
<proteinExistence type="predicted"/>
<dbReference type="SUPFAM" id="SSF110296">
    <property type="entry name" value="Oligoxyloglucan reducing end-specific cellobiohydrolase"/>
    <property type="match status" value="1"/>
</dbReference>
<evidence type="ECO:0000313" key="2">
    <source>
        <dbReference type="EMBL" id="SET22671.1"/>
    </source>
</evidence>
<dbReference type="CDD" id="cd15482">
    <property type="entry name" value="Sialidase_non-viral"/>
    <property type="match status" value="1"/>
</dbReference>
<dbReference type="STRING" id="1168034.FH5T_05555"/>
<dbReference type="EMBL" id="CP007451">
    <property type="protein sequence ID" value="AHW59242.1"/>
    <property type="molecule type" value="Genomic_DNA"/>
</dbReference>
<keyword evidence="3" id="KW-1185">Reference proteome</keyword>
<accession>X5DFS0</accession>
<dbReference type="InterPro" id="IPR015943">
    <property type="entry name" value="WD40/YVTN_repeat-like_dom_sf"/>
</dbReference>
<dbReference type="AlphaFoldDB" id="X5DFS0"/>
<dbReference type="Proteomes" id="UP000023772">
    <property type="component" value="Chromosome"/>
</dbReference>
<dbReference type="Pfam" id="PF02012">
    <property type="entry name" value="BNR"/>
    <property type="match status" value="1"/>
</dbReference>
<evidence type="ECO:0000313" key="4">
    <source>
        <dbReference type="Proteomes" id="UP000181981"/>
    </source>
</evidence>
<name>X5DFS0_9BACT</name>
<dbReference type="InterPro" id="IPR002860">
    <property type="entry name" value="BNR_rpt"/>
</dbReference>
<dbReference type="Gene3D" id="2.130.10.10">
    <property type="entry name" value="YVTN repeat-like/Quinoprotein amine dehydrogenase"/>
    <property type="match status" value="2"/>
</dbReference>
<evidence type="ECO:0000313" key="3">
    <source>
        <dbReference type="Proteomes" id="UP000023772"/>
    </source>
</evidence>
<dbReference type="EMBL" id="FOHT01000008">
    <property type="protein sequence ID" value="SET22671.1"/>
    <property type="molecule type" value="Genomic_DNA"/>
</dbReference>
<protein>
    <submittedName>
        <fullName evidence="1">Oxidoreductase</fullName>
    </submittedName>
</protein>
<reference evidence="2 4" key="2">
    <citation type="submission" date="2016-10" db="EMBL/GenBank/DDBJ databases">
        <authorList>
            <person name="de Groot N.N."/>
        </authorList>
    </citation>
    <scope>NUCLEOTIDE SEQUENCE [LARGE SCALE GENOMIC DNA]</scope>
    <source>
        <strain evidence="2 4">DSM 25947</strain>
    </source>
</reference>
<organism evidence="2 4">
    <name type="scientific">Draconibacterium orientale</name>
    <dbReference type="NCBI Taxonomy" id="1168034"/>
    <lineage>
        <taxon>Bacteria</taxon>
        <taxon>Pseudomonadati</taxon>
        <taxon>Bacteroidota</taxon>
        <taxon>Bacteroidia</taxon>
        <taxon>Marinilabiliales</taxon>
        <taxon>Prolixibacteraceae</taxon>
        <taxon>Draconibacterium</taxon>
    </lineage>
</organism>
<reference evidence="1 3" key="1">
    <citation type="submission" date="2014-03" db="EMBL/GenBank/DDBJ databases">
        <title>Complete genome sequence of a deeply braunched marine Bacteroidia bacterium Draconibacterium orientale type strain FH5T.</title>
        <authorList>
            <person name="Li X."/>
            <person name="Wang X."/>
            <person name="Xie Z."/>
            <person name="Du Z."/>
            <person name="Chen G."/>
        </authorList>
    </citation>
    <scope>NUCLEOTIDE SEQUENCE [LARGE SCALE GENOMIC DNA]</scope>
    <source>
        <strain evidence="1 3">FH5</strain>
    </source>
</reference>
<dbReference type="PANTHER" id="PTHR47199">
    <property type="entry name" value="PHOTOSYSTEM II STABILITY/ASSEMBLY FACTOR HCF136, CHLOROPLASTIC"/>
    <property type="match status" value="1"/>
</dbReference>
<dbReference type="PANTHER" id="PTHR47199:SF2">
    <property type="entry name" value="PHOTOSYSTEM II STABILITY_ASSEMBLY FACTOR HCF136, CHLOROPLASTIC"/>
    <property type="match status" value="1"/>
</dbReference>
<dbReference type="PROSITE" id="PS51257">
    <property type="entry name" value="PROKAR_LIPOPROTEIN"/>
    <property type="match status" value="1"/>
</dbReference>
<evidence type="ECO:0000313" key="1">
    <source>
        <dbReference type="EMBL" id="AHW59242.1"/>
    </source>
</evidence>
<dbReference type="KEGG" id="dori:FH5T_05555"/>
<dbReference type="RefSeq" id="WP_051567642.1">
    <property type="nucleotide sequence ID" value="NZ_FOHT01000008.1"/>
</dbReference>
<dbReference type="OrthoDB" id="9813892at2"/>
<gene>
    <name evidence="1" type="ORF">FH5T_05555</name>
    <name evidence="2" type="ORF">SAMN05444285_10855</name>
</gene>